<dbReference type="Proteomes" id="UP000616837">
    <property type="component" value="Unassembled WGS sequence"/>
</dbReference>
<sequence>MMPYKSLVNVEQGLAFGAMFKLIITMLSTTWNVGIITILIFVWVIVQAFRKKIPYLRSLVIFSVVVYVLVIFPVNRLNNKEELIRYFGFIQFQGRILFFFVLSVLLAFILCAKNINSVTSKTIYFSMNIFLVIFAAIGIINLETNRQPELYSDRSGIDFTLSNNSFNRNVYNSPIISFEDYLPGRGTQSSDSQIGKIYKLGDSNTKLQWKKSNYNSTIFKLSAKQTKKSKLNLAFYKKINYKIFINGKRVRNLSNRRFLLLVHEGNSKLKVESNPSLLTISIFCITVIANVIVYAYVFTRVINVIRIPYKKY</sequence>
<reference evidence="2 3" key="1">
    <citation type="submission" date="2020-08" db="EMBL/GenBank/DDBJ databases">
        <title>A Genomic Blueprint of the Chicken Gut Microbiome.</title>
        <authorList>
            <person name="Gilroy R."/>
            <person name="Ravi A."/>
            <person name="Getino M."/>
            <person name="Pursley I."/>
            <person name="Horton D.L."/>
            <person name="Alikhan N.-F."/>
            <person name="Baker D."/>
            <person name="Gharbi K."/>
            <person name="Hall N."/>
            <person name="Watson M."/>
            <person name="Adriaenssens E.M."/>
            <person name="Foster-Nyarko E."/>
            <person name="Jarju S."/>
            <person name="Secka A."/>
            <person name="Antonio M."/>
            <person name="Oren A."/>
            <person name="Chaudhuri R."/>
            <person name="La Ragione R.M."/>
            <person name="Hildebrand F."/>
            <person name="Pallen M.J."/>
        </authorList>
    </citation>
    <scope>NUCLEOTIDE SEQUENCE [LARGE SCALE GENOMIC DNA]</scope>
    <source>
        <strain evidence="2 3">Sa3CUN2</strain>
    </source>
</reference>
<accession>A0ABR8PDE1</accession>
<keyword evidence="1" id="KW-0812">Transmembrane</keyword>
<feature type="transmembrane region" description="Helical" evidence="1">
    <location>
        <begin position="123"/>
        <end position="142"/>
    </location>
</feature>
<dbReference type="EMBL" id="JACSQW010000013">
    <property type="protein sequence ID" value="MBD7895198.1"/>
    <property type="molecule type" value="Genomic_DNA"/>
</dbReference>
<evidence type="ECO:0000256" key="1">
    <source>
        <dbReference type="SAM" id="Phobius"/>
    </source>
</evidence>
<comment type="caution">
    <text evidence="2">The sequence shown here is derived from an EMBL/GenBank/DDBJ whole genome shotgun (WGS) entry which is preliminary data.</text>
</comment>
<protein>
    <submittedName>
        <fullName evidence="2">Uncharacterized protein</fullName>
    </submittedName>
</protein>
<gene>
    <name evidence="2" type="ORF">H9564_05695</name>
</gene>
<keyword evidence="1" id="KW-0472">Membrane</keyword>
<feature type="transmembrane region" description="Helical" evidence="1">
    <location>
        <begin position="92"/>
        <end position="111"/>
    </location>
</feature>
<feature type="transmembrane region" description="Helical" evidence="1">
    <location>
        <begin position="53"/>
        <end position="72"/>
    </location>
</feature>
<name>A0ABR8PDE1_9LACO</name>
<keyword evidence="3" id="KW-1185">Reference proteome</keyword>
<feature type="transmembrane region" description="Helical" evidence="1">
    <location>
        <begin position="20"/>
        <end position="46"/>
    </location>
</feature>
<evidence type="ECO:0000313" key="3">
    <source>
        <dbReference type="Proteomes" id="UP000616837"/>
    </source>
</evidence>
<organism evidence="2 3">
    <name type="scientific">Limosilactobacillus avistercoris</name>
    <dbReference type="NCBI Taxonomy" id="2762243"/>
    <lineage>
        <taxon>Bacteria</taxon>
        <taxon>Bacillati</taxon>
        <taxon>Bacillota</taxon>
        <taxon>Bacilli</taxon>
        <taxon>Lactobacillales</taxon>
        <taxon>Lactobacillaceae</taxon>
        <taxon>Limosilactobacillus</taxon>
    </lineage>
</organism>
<keyword evidence="1" id="KW-1133">Transmembrane helix</keyword>
<proteinExistence type="predicted"/>
<evidence type="ECO:0000313" key="2">
    <source>
        <dbReference type="EMBL" id="MBD7895198.1"/>
    </source>
</evidence>
<feature type="transmembrane region" description="Helical" evidence="1">
    <location>
        <begin position="277"/>
        <end position="297"/>
    </location>
</feature>